<keyword evidence="2" id="KW-1185">Reference proteome</keyword>
<name>A0ACB9FR96_9ASTR</name>
<reference evidence="1 2" key="2">
    <citation type="journal article" date="2022" name="Mol. Ecol. Resour.">
        <title>The genomes of chicory, endive, great burdock and yacon provide insights into Asteraceae paleo-polyploidization history and plant inulin production.</title>
        <authorList>
            <person name="Fan W."/>
            <person name="Wang S."/>
            <person name="Wang H."/>
            <person name="Wang A."/>
            <person name="Jiang F."/>
            <person name="Liu H."/>
            <person name="Zhao H."/>
            <person name="Xu D."/>
            <person name="Zhang Y."/>
        </authorList>
    </citation>
    <scope>NUCLEOTIDE SEQUENCE [LARGE SCALE GENOMIC DNA]</scope>
    <source>
        <strain evidence="2">cv. Yunnan</strain>
        <tissue evidence="1">Leaves</tissue>
    </source>
</reference>
<evidence type="ECO:0000313" key="1">
    <source>
        <dbReference type="EMBL" id="KAI3773873.1"/>
    </source>
</evidence>
<protein>
    <submittedName>
        <fullName evidence="1">Uncharacterized protein</fullName>
    </submittedName>
</protein>
<comment type="caution">
    <text evidence="1">The sequence shown here is derived from an EMBL/GenBank/DDBJ whole genome shotgun (WGS) entry which is preliminary data.</text>
</comment>
<evidence type="ECO:0000313" key="2">
    <source>
        <dbReference type="Proteomes" id="UP001056120"/>
    </source>
</evidence>
<organism evidence="1 2">
    <name type="scientific">Smallanthus sonchifolius</name>
    <dbReference type="NCBI Taxonomy" id="185202"/>
    <lineage>
        <taxon>Eukaryota</taxon>
        <taxon>Viridiplantae</taxon>
        <taxon>Streptophyta</taxon>
        <taxon>Embryophyta</taxon>
        <taxon>Tracheophyta</taxon>
        <taxon>Spermatophyta</taxon>
        <taxon>Magnoliopsida</taxon>
        <taxon>eudicotyledons</taxon>
        <taxon>Gunneridae</taxon>
        <taxon>Pentapetalae</taxon>
        <taxon>asterids</taxon>
        <taxon>campanulids</taxon>
        <taxon>Asterales</taxon>
        <taxon>Asteraceae</taxon>
        <taxon>Asteroideae</taxon>
        <taxon>Heliantheae alliance</taxon>
        <taxon>Millerieae</taxon>
        <taxon>Smallanthus</taxon>
    </lineage>
</organism>
<sequence length="90" mass="9977">MGFARRRTAHKTVLPPKKRTCSAPDTEPFPKRHFLSSQREVGESSHQQSKDTNEDSDAILEALDDLLVQLQAEVGLNGLALVRLHGQVTT</sequence>
<dbReference type="Proteomes" id="UP001056120">
    <property type="component" value="Linkage Group LG16"/>
</dbReference>
<proteinExistence type="predicted"/>
<dbReference type="EMBL" id="CM042033">
    <property type="protein sequence ID" value="KAI3773873.1"/>
    <property type="molecule type" value="Genomic_DNA"/>
</dbReference>
<accession>A0ACB9FR96</accession>
<reference evidence="2" key="1">
    <citation type="journal article" date="2022" name="Mol. Ecol. Resour.">
        <title>The genomes of chicory, endive, great burdock and yacon provide insights into Asteraceae palaeo-polyploidization history and plant inulin production.</title>
        <authorList>
            <person name="Fan W."/>
            <person name="Wang S."/>
            <person name="Wang H."/>
            <person name="Wang A."/>
            <person name="Jiang F."/>
            <person name="Liu H."/>
            <person name="Zhao H."/>
            <person name="Xu D."/>
            <person name="Zhang Y."/>
        </authorList>
    </citation>
    <scope>NUCLEOTIDE SEQUENCE [LARGE SCALE GENOMIC DNA]</scope>
    <source>
        <strain evidence="2">cv. Yunnan</strain>
    </source>
</reference>
<gene>
    <name evidence="1" type="ORF">L1987_48412</name>
</gene>